<evidence type="ECO:0000313" key="2">
    <source>
        <dbReference type="EMBL" id="BCI92210.1"/>
    </source>
</evidence>
<proteinExistence type="predicted"/>
<dbReference type="AlphaFoldDB" id="A0A7G1IMU2"/>
<organism evidence="2 4">
    <name type="scientific">Mycobacterium kansasii</name>
    <dbReference type="NCBI Taxonomy" id="1768"/>
    <lineage>
        <taxon>Bacteria</taxon>
        <taxon>Bacillati</taxon>
        <taxon>Actinomycetota</taxon>
        <taxon>Actinomycetes</taxon>
        <taxon>Mycobacteriales</taxon>
        <taxon>Mycobacteriaceae</taxon>
        <taxon>Mycobacterium</taxon>
    </lineage>
</organism>
<evidence type="ECO:0000313" key="4">
    <source>
        <dbReference type="Proteomes" id="UP000516380"/>
    </source>
</evidence>
<sequence length="131" mass="13817">MLLETSSEIRILDFDAGTSKFSDSTGTPRRKILFMSQPCTLTVNQSDILARAGEVEFSIVGPPSGAVVYGLLIDLRVTTSQNASNLHGPTQKLTDFPRAPADAATATGSSHQRTTAGAANALTSPTEPVQR</sequence>
<gene>
    <name evidence="2" type="ORF">NIIDMKKI_74160</name>
    <name evidence="3" type="ORF">NIIDMKKI_74660</name>
</gene>
<evidence type="ECO:0000256" key="1">
    <source>
        <dbReference type="SAM" id="MobiDB-lite"/>
    </source>
</evidence>
<dbReference type="Proteomes" id="UP000516380">
    <property type="component" value="Chromosome"/>
</dbReference>
<keyword evidence="4" id="KW-1185">Reference proteome</keyword>
<name>A0A7G1IMU2_MYCKA</name>
<feature type="region of interest" description="Disordered" evidence="1">
    <location>
        <begin position="82"/>
        <end position="131"/>
    </location>
</feature>
<dbReference type="EMBL" id="AP023343">
    <property type="protein sequence ID" value="BCI92260.1"/>
    <property type="molecule type" value="Genomic_DNA"/>
</dbReference>
<evidence type="ECO:0000313" key="3">
    <source>
        <dbReference type="EMBL" id="BCI92260.1"/>
    </source>
</evidence>
<feature type="compositionally biased region" description="Polar residues" evidence="1">
    <location>
        <begin position="106"/>
        <end position="131"/>
    </location>
</feature>
<accession>A0A7G1IMU2</accession>
<dbReference type="EMBL" id="AP023343">
    <property type="protein sequence ID" value="BCI92210.1"/>
    <property type="molecule type" value="Genomic_DNA"/>
</dbReference>
<protein>
    <submittedName>
        <fullName evidence="2">Uncharacterized protein</fullName>
    </submittedName>
</protein>
<reference evidence="2 4" key="1">
    <citation type="submission" date="2020-07" db="EMBL/GenBank/DDBJ databases">
        <title>Mycobacterium kansasii (former subtype) with zoonotic potential isolated from diseased indoor pet cat, Japan.</title>
        <authorList>
            <person name="Fukano H."/>
            <person name="Terazono T."/>
            <person name="Hoshino Y."/>
        </authorList>
    </citation>
    <scope>NUCLEOTIDE SEQUENCE [LARGE SCALE GENOMIC DNA]</scope>
    <source>
        <strain evidence="2 4">Kuro-I</strain>
    </source>
</reference>
<feature type="compositionally biased region" description="Polar residues" evidence="1">
    <location>
        <begin position="82"/>
        <end position="93"/>
    </location>
</feature>